<keyword evidence="3" id="KW-1185">Reference proteome</keyword>
<evidence type="ECO:0000313" key="3">
    <source>
        <dbReference type="Proteomes" id="UP000307380"/>
    </source>
</evidence>
<dbReference type="RefSeq" id="WP_136424216.1">
    <property type="nucleotide sequence ID" value="NZ_SSSN01000005.1"/>
</dbReference>
<comment type="caution">
    <text evidence="2">The sequence shown here is derived from an EMBL/GenBank/DDBJ whole genome shotgun (WGS) entry which is preliminary data.</text>
</comment>
<gene>
    <name evidence="2" type="ORF">E6C70_09120</name>
</gene>
<sequence>MSDINAPSASEAPGQDDETTDPADPGTEESSSYNISPPPDVDSEPGGDGLPSADEDSAAE</sequence>
<dbReference type="AlphaFoldDB" id="A0A4S4FVR0"/>
<evidence type="ECO:0000313" key="2">
    <source>
        <dbReference type="EMBL" id="THG34418.1"/>
    </source>
</evidence>
<protein>
    <submittedName>
        <fullName evidence="2">Uncharacterized protein</fullName>
    </submittedName>
</protein>
<feature type="region of interest" description="Disordered" evidence="1">
    <location>
        <begin position="1"/>
        <end position="60"/>
    </location>
</feature>
<dbReference type="EMBL" id="SSSN01000005">
    <property type="protein sequence ID" value="THG34418.1"/>
    <property type="molecule type" value="Genomic_DNA"/>
</dbReference>
<reference evidence="2 3" key="1">
    <citation type="submission" date="2019-04" db="EMBL/GenBank/DDBJ databases">
        <authorList>
            <person name="Jiang L."/>
        </authorList>
    </citation>
    <scope>NUCLEOTIDE SEQUENCE [LARGE SCALE GENOMIC DNA]</scope>
    <source>
        <strain evidence="2 3">YIM 131861</strain>
    </source>
</reference>
<accession>A0A4S4FVR0</accession>
<evidence type="ECO:0000256" key="1">
    <source>
        <dbReference type="SAM" id="MobiDB-lite"/>
    </source>
</evidence>
<organism evidence="2 3">
    <name type="scientific">Orlajensenia flava</name>
    <dbReference type="NCBI Taxonomy" id="2565934"/>
    <lineage>
        <taxon>Bacteria</taxon>
        <taxon>Bacillati</taxon>
        <taxon>Actinomycetota</taxon>
        <taxon>Actinomycetes</taxon>
        <taxon>Micrococcales</taxon>
        <taxon>Microbacteriaceae</taxon>
        <taxon>Orlajensenia</taxon>
    </lineage>
</organism>
<name>A0A4S4FVR0_9MICO</name>
<dbReference type="Proteomes" id="UP000307380">
    <property type="component" value="Unassembled WGS sequence"/>
</dbReference>
<proteinExistence type="predicted"/>